<dbReference type="InterPro" id="IPR011009">
    <property type="entry name" value="Kinase-like_dom_sf"/>
</dbReference>
<evidence type="ECO:0000259" key="3">
    <source>
        <dbReference type="Pfam" id="PF03109"/>
    </source>
</evidence>
<dbReference type="EMBL" id="WKKF01000002">
    <property type="protein sequence ID" value="MRX54442.1"/>
    <property type="molecule type" value="Genomic_DNA"/>
</dbReference>
<feature type="transmembrane region" description="Helical" evidence="2">
    <location>
        <begin position="480"/>
        <end position="497"/>
    </location>
</feature>
<name>A0A6I2MAW9_9BACI</name>
<proteinExistence type="inferred from homology"/>
<reference evidence="4 5" key="1">
    <citation type="submission" date="2019-11" db="EMBL/GenBank/DDBJ databases">
        <title>Bacillus idriensis genome.</title>
        <authorList>
            <person name="Konopka E.N."/>
            <person name="Newman J.D."/>
        </authorList>
    </citation>
    <scope>NUCLEOTIDE SEQUENCE [LARGE SCALE GENOMIC DNA]</scope>
    <source>
        <strain evidence="4 5">DSM 19097</strain>
    </source>
</reference>
<keyword evidence="4" id="KW-0808">Transferase</keyword>
<dbReference type="SUPFAM" id="SSF56112">
    <property type="entry name" value="Protein kinase-like (PK-like)"/>
    <property type="match status" value="1"/>
</dbReference>
<dbReference type="Pfam" id="PF03109">
    <property type="entry name" value="ABC1"/>
    <property type="match status" value="1"/>
</dbReference>
<evidence type="ECO:0000256" key="1">
    <source>
        <dbReference type="ARBA" id="ARBA00009670"/>
    </source>
</evidence>
<feature type="transmembrane region" description="Helical" evidence="2">
    <location>
        <begin position="503"/>
        <end position="520"/>
    </location>
</feature>
<keyword evidence="2" id="KW-1133">Transmembrane helix</keyword>
<dbReference type="InterPro" id="IPR050154">
    <property type="entry name" value="UbiB_kinase"/>
</dbReference>
<evidence type="ECO:0000313" key="4">
    <source>
        <dbReference type="EMBL" id="MRX54442.1"/>
    </source>
</evidence>
<keyword evidence="4" id="KW-0418">Kinase</keyword>
<gene>
    <name evidence="4" type="ORF">GJU41_10705</name>
</gene>
<accession>A0A6I2MAW9</accession>
<keyword evidence="5" id="KW-1185">Reference proteome</keyword>
<evidence type="ECO:0000313" key="5">
    <source>
        <dbReference type="Proteomes" id="UP000441585"/>
    </source>
</evidence>
<comment type="similarity">
    <text evidence="1">Belongs to the protein kinase superfamily. ADCK protein kinase family.</text>
</comment>
<feature type="domain" description="ABC1 atypical kinase-like" evidence="3">
    <location>
        <begin position="84"/>
        <end position="328"/>
    </location>
</feature>
<dbReference type="Proteomes" id="UP000441585">
    <property type="component" value="Unassembled WGS sequence"/>
</dbReference>
<keyword evidence="2" id="KW-0472">Membrane</keyword>
<dbReference type="PANTHER" id="PTHR10566:SF113">
    <property type="entry name" value="PROTEIN ACTIVITY OF BC1 COMPLEX KINASE 7, CHLOROPLASTIC"/>
    <property type="match status" value="1"/>
</dbReference>
<dbReference type="AlphaFoldDB" id="A0A6I2MAW9"/>
<protein>
    <submittedName>
        <fullName evidence="4">AarF/ABC1/UbiB kinase family protein</fullName>
    </submittedName>
</protein>
<evidence type="ECO:0000256" key="2">
    <source>
        <dbReference type="SAM" id="Phobius"/>
    </source>
</evidence>
<keyword evidence="2" id="KW-0812">Transmembrane</keyword>
<dbReference type="PANTHER" id="PTHR10566">
    <property type="entry name" value="CHAPERONE-ACTIVITY OF BC1 COMPLEX CABC1 -RELATED"/>
    <property type="match status" value="1"/>
</dbReference>
<dbReference type="Gene3D" id="1.10.510.10">
    <property type="entry name" value="Transferase(Phosphotransferase) domain 1"/>
    <property type="match status" value="1"/>
</dbReference>
<dbReference type="GO" id="GO:0016301">
    <property type="term" value="F:kinase activity"/>
    <property type="evidence" value="ECO:0007669"/>
    <property type="project" value="UniProtKB-KW"/>
</dbReference>
<dbReference type="RefSeq" id="WP_154318579.1">
    <property type="nucleotide sequence ID" value="NZ_CAJGAA010000002.1"/>
</dbReference>
<organism evidence="4 5">
    <name type="scientific">Metabacillus idriensis</name>
    <dbReference type="NCBI Taxonomy" id="324768"/>
    <lineage>
        <taxon>Bacteria</taxon>
        <taxon>Bacillati</taxon>
        <taxon>Bacillota</taxon>
        <taxon>Bacilli</taxon>
        <taxon>Bacillales</taxon>
        <taxon>Bacillaceae</taxon>
        <taxon>Metabacillus</taxon>
    </lineage>
</organism>
<dbReference type="InterPro" id="IPR004147">
    <property type="entry name" value="ABC1_dom"/>
</dbReference>
<dbReference type="CDD" id="cd05121">
    <property type="entry name" value="ABC1_ADCK3-like"/>
    <property type="match status" value="1"/>
</dbReference>
<comment type="caution">
    <text evidence="4">The sequence shown here is derived from an EMBL/GenBank/DDBJ whole genome shotgun (WGS) entry which is preliminary data.</text>
</comment>
<sequence length="536" mass="61950">MKNQRKWYRMWKILSLAFTVLAEVYWYRIVRKKDKDWEELWVKIGKRFRRTLFELEGLLIKVGQIMSIRADLLPAGFIKQIEDLVDQVPSSPWEEMRAVLAREWGCAIEEKVRFIQPEAVASASIGEVFQGELLDGTKVAIKVMRPTIKSIVKSDFRSLYVVMLAARYLAPVPKGFIDFRMLYKELKQVIERELDFLKEKETAKHFSERFKTVKKLKIPQIYESLSTSEVLVMEWADGVRITDEDFMEENGINRIELAEQLFSLFLPQWLEPGIFHADPHAGNVLLQKDGTIVLLDFGMIGEISKKDAKHFQELLAAILMKNYSKAADVLLNLGFLLPEADPAVIQRVLEEALSFDLSQLKQLDLIALNKEINDRVKSLPVQVPTRFVFLGRSFVTIEGIVRTISPDQETIEIIKPAFISWLKTSDANKWRLLVNWVYSQPVLKALPMFINDFINSGKTEKQNQRKEFEFIIIENHKKSSIYFGLLGTAGIFISILFHHNILLYASAGGALLSAFAYFSISVKERRWMKRNFSEKK</sequence>